<evidence type="ECO:0000313" key="2">
    <source>
        <dbReference type="Proteomes" id="UP001367508"/>
    </source>
</evidence>
<sequence>MGSPSCFKNHLSISKIISIHVICVVPFGANHDVRVLEHSHTPSYEAIVPNSSPFTPKKIIKRIGKATMPYMWIKTKEKEGLSPISNKFIKKISKGIHYMRLKTKNKEDDKCLWKKTIMMGEKCQPLEFSGLILYDNNGNQLSEPPRSPRSNSLLS</sequence>
<comment type="caution">
    <text evidence="1">The sequence shown here is derived from an EMBL/GenBank/DDBJ whole genome shotgun (WGS) entry which is preliminary data.</text>
</comment>
<proteinExistence type="predicted"/>
<dbReference type="EMBL" id="JAYMYQ010000003">
    <property type="protein sequence ID" value="KAK7343893.1"/>
    <property type="molecule type" value="Genomic_DNA"/>
</dbReference>
<name>A0AAN9QUR1_CANGL</name>
<reference evidence="1 2" key="1">
    <citation type="submission" date="2024-01" db="EMBL/GenBank/DDBJ databases">
        <title>The genomes of 5 underutilized Papilionoideae crops provide insights into root nodulation and disease resistanc.</title>
        <authorList>
            <person name="Jiang F."/>
        </authorList>
    </citation>
    <scope>NUCLEOTIDE SEQUENCE [LARGE SCALE GENOMIC DNA]</scope>
    <source>
        <strain evidence="1">LVBAO_FW01</strain>
        <tissue evidence="1">Leaves</tissue>
    </source>
</reference>
<gene>
    <name evidence="1" type="ORF">VNO77_12995</name>
</gene>
<keyword evidence="2" id="KW-1185">Reference proteome</keyword>
<dbReference type="PANTHER" id="PTHR33237">
    <property type="entry name" value="F2P16.13 PROTEIN-RELATED"/>
    <property type="match status" value="1"/>
</dbReference>
<protein>
    <submittedName>
        <fullName evidence="1">Uncharacterized protein</fullName>
    </submittedName>
</protein>
<accession>A0AAN9QUR1</accession>
<organism evidence="1 2">
    <name type="scientific">Canavalia gladiata</name>
    <name type="common">Sword bean</name>
    <name type="synonym">Dolichos gladiatus</name>
    <dbReference type="NCBI Taxonomy" id="3824"/>
    <lineage>
        <taxon>Eukaryota</taxon>
        <taxon>Viridiplantae</taxon>
        <taxon>Streptophyta</taxon>
        <taxon>Embryophyta</taxon>
        <taxon>Tracheophyta</taxon>
        <taxon>Spermatophyta</taxon>
        <taxon>Magnoliopsida</taxon>
        <taxon>eudicotyledons</taxon>
        <taxon>Gunneridae</taxon>
        <taxon>Pentapetalae</taxon>
        <taxon>rosids</taxon>
        <taxon>fabids</taxon>
        <taxon>Fabales</taxon>
        <taxon>Fabaceae</taxon>
        <taxon>Papilionoideae</taxon>
        <taxon>50 kb inversion clade</taxon>
        <taxon>NPAAA clade</taxon>
        <taxon>indigoferoid/millettioid clade</taxon>
        <taxon>Phaseoleae</taxon>
        <taxon>Canavalia</taxon>
    </lineage>
</organism>
<evidence type="ECO:0000313" key="1">
    <source>
        <dbReference type="EMBL" id="KAK7343893.1"/>
    </source>
</evidence>
<dbReference type="PANTHER" id="PTHR33237:SF47">
    <property type="entry name" value="TRANSMEMBRANE PROTEIN"/>
    <property type="match status" value="1"/>
</dbReference>
<dbReference type="AlphaFoldDB" id="A0AAN9QUR1"/>
<dbReference type="Proteomes" id="UP001367508">
    <property type="component" value="Unassembled WGS sequence"/>
</dbReference>